<keyword evidence="4" id="KW-0433">Leucine-rich repeat</keyword>
<evidence type="ECO:0000256" key="10">
    <source>
        <dbReference type="ARBA" id="ARBA00023170"/>
    </source>
</evidence>
<dbReference type="GO" id="GO:0005886">
    <property type="term" value="C:plasma membrane"/>
    <property type="evidence" value="ECO:0007669"/>
    <property type="project" value="UniProtKB-SubCell"/>
</dbReference>
<dbReference type="AlphaFoldDB" id="A0AAN7FXS2"/>
<keyword evidence="11" id="KW-0325">Glycoprotein</keyword>
<evidence type="ECO:0000313" key="14">
    <source>
        <dbReference type="EMBL" id="KAK4597704.1"/>
    </source>
</evidence>
<evidence type="ECO:0000256" key="4">
    <source>
        <dbReference type="ARBA" id="ARBA00022614"/>
    </source>
</evidence>
<dbReference type="EMBL" id="JAXUIC010000003">
    <property type="protein sequence ID" value="KAK4597704.1"/>
    <property type="molecule type" value="Genomic_DNA"/>
</dbReference>
<keyword evidence="5" id="KW-0812">Transmembrane</keyword>
<evidence type="ECO:0000259" key="13">
    <source>
        <dbReference type="Pfam" id="PF08263"/>
    </source>
</evidence>
<keyword evidence="8" id="KW-1133">Transmembrane helix</keyword>
<evidence type="ECO:0000313" key="15">
    <source>
        <dbReference type="Proteomes" id="UP001324115"/>
    </source>
</evidence>
<keyword evidence="6 12" id="KW-0732">Signal</keyword>
<evidence type="ECO:0000256" key="5">
    <source>
        <dbReference type="ARBA" id="ARBA00022692"/>
    </source>
</evidence>
<dbReference type="Pfam" id="PF13855">
    <property type="entry name" value="LRR_8"/>
    <property type="match status" value="1"/>
</dbReference>
<accession>A0AAN7FXS2</accession>
<dbReference type="Pfam" id="PF08263">
    <property type="entry name" value="LRRNT_2"/>
    <property type="match status" value="1"/>
</dbReference>
<dbReference type="InterPro" id="IPR001611">
    <property type="entry name" value="Leu-rich_rpt"/>
</dbReference>
<dbReference type="FunFam" id="3.80.10.10:FF:000213">
    <property type="entry name" value="Tyrosine-sulfated glycopeptide receptor 1"/>
    <property type="match status" value="1"/>
</dbReference>
<evidence type="ECO:0000256" key="8">
    <source>
        <dbReference type="ARBA" id="ARBA00022989"/>
    </source>
</evidence>
<dbReference type="InterPro" id="IPR013210">
    <property type="entry name" value="LRR_N_plant-typ"/>
</dbReference>
<comment type="caution">
    <text evidence="14">The sequence shown here is derived from an EMBL/GenBank/DDBJ whole genome shotgun (WGS) entry which is preliminary data.</text>
</comment>
<dbReference type="InterPro" id="IPR046956">
    <property type="entry name" value="RLP23-like"/>
</dbReference>
<keyword evidence="7" id="KW-0677">Repeat</keyword>
<evidence type="ECO:0000256" key="7">
    <source>
        <dbReference type="ARBA" id="ARBA00022737"/>
    </source>
</evidence>
<dbReference type="InterPro" id="IPR003591">
    <property type="entry name" value="Leu-rich_rpt_typical-subtyp"/>
</dbReference>
<dbReference type="PANTHER" id="PTHR48063">
    <property type="entry name" value="LRR RECEPTOR-LIKE KINASE"/>
    <property type="match status" value="1"/>
</dbReference>
<dbReference type="InterPro" id="IPR032675">
    <property type="entry name" value="LRR_dom_sf"/>
</dbReference>
<organism evidence="14 15">
    <name type="scientific">Quercus rubra</name>
    <name type="common">Northern red oak</name>
    <name type="synonym">Quercus borealis</name>
    <dbReference type="NCBI Taxonomy" id="3512"/>
    <lineage>
        <taxon>Eukaryota</taxon>
        <taxon>Viridiplantae</taxon>
        <taxon>Streptophyta</taxon>
        <taxon>Embryophyta</taxon>
        <taxon>Tracheophyta</taxon>
        <taxon>Spermatophyta</taxon>
        <taxon>Magnoliopsida</taxon>
        <taxon>eudicotyledons</taxon>
        <taxon>Gunneridae</taxon>
        <taxon>Pentapetalae</taxon>
        <taxon>rosids</taxon>
        <taxon>fabids</taxon>
        <taxon>Fagales</taxon>
        <taxon>Fagaceae</taxon>
        <taxon>Quercus</taxon>
    </lineage>
</organism>
<dbReference type="Gene3D" id="3.80.10.10">
    <property type="entry name" value="Ribonuclease Inhibitor"/>
    <property type="match status" value="4"/>
</dbReference>
<sequence length="626" mass="69123">MASLKTTFLLLSFNFLLLSTKGLFGWEYEKMERQALLKFREGLKDPSNGLSSWVGQDCCTWFGVGCNNQTGNVIKLDLKRQFVCNQLAGSEFCKTLTLGGELSPSLLDLKYLNYLDLSYNDFQGIPIPNFIGSLNKLSFLDHSYASFSGTIPPHLGNLFSFSLNLSVSNLNWLSGLSSLQYLSLSGVSTSKATTHWLQVVNMLPSLVELDLSDCQLQNLPQTLQFVNFASLSVIDLSQFFQDLSGCGNISLEEVDFSWNMLSGNLPSSLGYFEGLKCLHLSVNSFSGPIPENIGNLSSQIYNLDLSHNQLSGNLPGSLKFTLSASIDLKIPIKIYQELLQLFILDLSMNFLNSSILPSINKLKNLLFVDLSNNHFMQNLYIVDLSKNNLSGGIPNSICSLPGLKWLQLSNNNLSGDFSSSLKNCSHILAVDLGDNRFSGIIPKWIGERFFSIVALHLQGNMLSGNIPEELCNCTQIQVLDLGHNSLSGSIPTCLGRLGGYQYLYPTISLIDAHFNLVHMDLVLKGRQLDYGYPIINTIDFSQNNLSGEIPIELTNLSKLDTLNLSLNHLTGKIPENIGDLQYVETLDFSCNLLSGPIPQSMTSITALSSLNLSYNDFECDSSTKED</sequence>
<feature type="chain" id="PRO_5043042925" description="Leucine-rich repeat-containing N-terminal plant-type domain-containing protein" evidence="12">
    <location>
        <begin position="23"/>
        <end position="626"/>
    </location>
</feature>
<dbReference type="PANTHER" id="PTHR48063:SF29">
    <property type="entry name" value="LRR RECEPTOR-LIKE KINASE FAMILY PROTEIN"/>
    <property type="match status" value="1"/>
</dbReference>
<comment type="subcellular location">
    <subcellularLocation>
        <location evidence="1">Cell membrane</location>
        <topology evidence="1">Single-pass type I membrane protein</topology>
    </subcellularLocation>
</comment>
<evidence type="ECO:0000256" key="3">
    <source>
        <dbReference type="ARBA" id="ARBA00022475"/>
    </source>
</evidence>
<keyword evidence="3" id="KW-1003">Cell membrane</keyword>
<protein>
    <recommendedName>
        <fullName evidence="13">Leucine-rich repeat-containing N-terminal plant-type domain-containing protein</fullName>
    </recommendedName>
</protein>
<evidence type="ECO:0000256" key="6">
    <source>
        <dbReference type="ARBA" id="ARBA00022729"/>
    </source>
</evidence>
<dbReference type="Proteomes" id="UP001324115">
    <property type="component" value="Unassembled WGS sequence"/>
</dbReference>
<feature type="domain" description="Leucine-rich repeat-containing N-terminal plant-type" evidence="13">
    <location>
        <begin position="31"/>
        <end position="67"/>
    </location>
</feature>
<keyword evidence="10" id="KW-0675">Receptor</keyword>
<gene>
    <name evidence="14" type="ORF">RGQ29_015284</name>
</gene>
<dbReference type="SMART" id="SM00369">
    <property type="entry name" value="LRR_TYP"/>
    <property type="match status" value="4"/>
</dbReference>
<comment type="similarity">
    <text evidence="2">Belongs to the RLP family.</text>
</comment>
<name>A0AAN7FXS2_QUERU</name>
<evidence type="ECO:0000256" key="2">
    <source>
        <dbReference type="ARBA" id="ARBA00009592"/>
    </source>
</evidence>
<evidence type="ECO:0000256" key="9">
    <source>
        <dbReference type="ARBA" id="ARBA00023136"/>
    </source>
</evidence>
<proteinExistence type="inferred from homology"/>
<keyword evidence="9" id="KW-0472">Membrane</keyword>
<reference evidence="14 15" key="1">
    <citation type="journal article" date="2023" name="G3 (Bethesda)">
        <title>A haplotype-resolved chromosome-scale genome for Quercus rubra L. provides insights into the genetics of adaptive traits for red oak species.</title>
        <authorList>
            <person name="Kapoor B."/>
            <person name="Jenkins J."/>
            <person name="Schmutz J."/>
            <person name="Zhebentyayeva T."/>
            <person name="Kuelheim C."/>
            <person name="Coggeshall M."/>
            <person name="Heim C."/>
            <person name="Lasky J.R."/>
            <person name="Leites L."/>
            <person name="Islam-Faridi N."/>
            <person name="Romero-Severson J."/>
            <person name="DeLeo V.L."/>
            <person name="Lucas S.M."/>
            <person name="Lazic D."/>
            <person name="Gailing O."/>
            <person name="Carlson J."/>
            <person name="Staton M."/>
        </authorList>
    </citation>
    <scope>NUCLEOTIDE SEQUENCE [LARGE SCALE GENOMIC DNA]</scope>
    <source>
        <strain evidence="14">Pseudo-F2</strain>
    </source>
</reference>
<dbReference type="Pfam" id="PF00560">
    <property type="entry name" value="LRR_1"/>
    <property type="match status" value="10"/>
</dbReference>
<evidence type="ECO:0000256" key="1">
    <source>
        <dbReference type="ARBA" id="ARBA00004251"/>
    </source>
</evidence>
<keyword evidence="15" id="KW-1185">Reference proteome</keyword>
<dbReference type="SUPFAM" id="SSF52047">
    <property type="entry name" value="RNI-like"/>
    <property type="match status" value="2"/>
</dbReference>
<evidence type="ECO:0000256" key="12">
    <source>
        <dbReference type="SAM" id="SignalP"/>
    </source>
</evidence>
<feature type="signal peptide" evidence="12">
    <location>
        <begin position="1"/>
        <end position="22"/>
    </location>
</feature>
<evidence type="ECO:0000256" key="11">
    <source>
        <dbReference type="ARBA" id="ARBA00023180"/>
    </source>
</evidence>